<feature type="domain" description="Cyclic nucleotide-binding" evidence="3">
    <location>
        <begin position="17"/>
        <end position="116"/>
    </location>
</feature>
<dbReference type="PANTHER" id="PTHR43080:SF2">
    <property type="entry name" value="CBS DOMAIN-CONTAINING PROTEIN"/>
    <property type="match status" value="1"/>
</dbReference>
<organism evidence="5 6">
    <name type="scientific">Truepera radiovictrix (strain DSM 17093 / CIP 108686 / LMG 22925 / RQ-24)</name>
    <dbReference type="NCBI Taxonomy" id="649638"/>
    <lineage>
        <taxon>Bacteria</taxon>
        <taxon>Thermotogati</taxon>
        <taxon>Deinococcota</taxon>
        <taxon>Deinococci</taxon>
        <taxon>Trueperales</taxon>
        <taxon>Trueperaceae</taxon>
        <taxon>Truepera</taxon>
    </lineage>
</organism>
<evidence type="ECO:0000259" key="4">
    <source>
        <dbReference type="PROSITE" id="PS51371"/>
    </source>
</evidence>
<dbReference type="SMART" id="SM00100">
    <property type="entry name" value="cNMP"/>
    <property type="match status" value="1"/>
</dbReference>
<dbReference type="PANTHER" id="PTHR43080">
    <property type="entry name" value="CBS DOMAIN-CONTAINING PROTEIN CBSX3, MITOCHONDRIAL"/>
    <property type="match status" value="1"/>
</dbReference>
<evidence type="ECO:0000259" key="3">
    <source>
        <dbReference type="PROSITE" id="PS50042"/>
    </source>
</evidence>
<dbReference type="SUPFAM" id="SSF54631">
    <property type="entry name" value="CBS-domain pair"/>
    <property type="match status" value="1"/>
</dbReference>
<dbReference type="Proteomes" id="UP000000379">
    <property type="component" value="Chromosome"/>
</dbReference>
<dbReference type="SMART" id="SM00116">
    <property type="entry name" value="CBS"/>
    <property type="match status" value="2"/>
</dbReference>
<proteinExistence type="predicted"/>
<dbReference type="Gene3D" id="3.10.580.10">
    <property type="entry name" value="CBS-domain"/>
    <property type="match status" value="1"/>
</dbReference>
<dbReference type="Gene3D" id="2.60.120.10">
    <property type="entry name" value="Jelly Rolls"/>
    <property type="match status" value="1"/>
</dbReference>
<dbReference type="KEGG" id="tra:Trad_0246"/>
<feature type="domain" description="CBS" evidence="4">
    <location>
        <begin position="222"/>
        <end position="278"/>
    </location>
</feature>
<dbReference type="RefSeq" id="WP_013176766.1">
    <property type="nucleotide sequence ID" value="NC_014221.1"/>
</dbReference>
<evidence type="ECO:0000313" key="5">
    <source>
        <dbReference type="EMBL" id="ADI13386.1"/>
    </source>
</evidence>
<accession>D7CY26</accession>
<dbReference type="InterPro" id="IPR000595">
    <property type="entry name" value="cNMP-bd_dom"/>
</dbReference>
<dbReference type="InterPro" id="IPR051257">
    <property type="entry name" value="Diverse_CBS-Domain"/>
</dbReference>
<dbReference type="InterPro" id="IPR014710">
    <property type="entry name" value="RmlC-like_jellyroll"/>
</dbReference>
<sequence>MDAELAEVRDFLRAHAPFDALPEAALARLPSKLSVRYFRRGTRILTCGDPNDALFVVRSGAVELRDAEGALEARLGAGEVFGYPSLLSDGRAKTTATAIEDTLLYDLPGGVFRALMEESEAFAQFFAEARTLRLQRALRGLHRSTELPLLNVRVSDLALRPPVTVTPEVSVQRAAEVMYEHLISSVVVLEEGRVVGILTDRDLRGRVVAQGRPYSTPVREVMTPAPRTVDQGAYAFEALLTMTRFNIHHLPVTGGGRLLGLVSSTDLMRLQTSSPVYLVGDLLKQTTVAGLAEVSARLPETVRRLVEADATADEVGRLVTTVADTLEGRLLELAEAALGPPPVPYAWVVLGSRARLEATVGSDQDNALVLADEVTPAQDAYFAELARFVSDALAACGFPYCPGGVMATNPAWRQPLGAWRRRFRGWLEQPEPEALLHSTIFFDMRALRGEDALAEALLSEVAARAPQHGAFLAHLAKNALQHGPPLGFFRQFVLEGGGEHAQTLDLKHKGIAPIVDLARVYALASGRREVSTRARLRAAAATGVLSDEGARDLEDALEFIAYLRLRHQGQQVRAGQRPDHFVSPAELSPFERRHLKDAFSIVRGMQSALATRFQTRFVA</sequence>
<reference evidence="6" key="1">
    <citation type="submission" date="2010-05" db="EMBL/GenBank/DDBJ databases">
        <title>The complete genome of Truepera radiovictris DSM 17093.</title>
        <authorList>
            <consortium name="US DOE Joint Genome Institute (JGI-PGF)"/>
            <person name="Lucas S."/>
            <person name="Copeland A."/>
            <person name="Lapidus A."/>
            <person name="Glavina del Rio T."/>
            <person name="Dalin E."/>
            <person name="Tice H."/>
            <person name="Bruce D."/>
            <person name="Goodwin L."/>
            <person name="Pitluck S."/>
            <person name="Kyrpides N."/>
            <person name="Mavromatis K."/>
            <person name="Ovchinnikova G."/>
            <person name="Munk A.C."/>
            <person name="Detter J.C."/>
            <person name="Han C."/>
            <person name="Tapia R."/>
            <person name="Land M."/>
            <person name="Hauser L."/>
            <person name="Markowitz V."/>
            <person name="Cheng J.-F."/>
            <person name="Hugenholtz P."/>
            <person name="Woyke T."/>
            <person name="Wu D."/>
            <person name="Tindall B."/>
            <person name="Pomrenke H.G."/>
            <person name="Brambilla E."/>
            <person name="Klenk H.-P."/>
            <person name="Eisen J.A."/>
        </authorList>
    </citation>
    <scope>NUCLEOTIDE SEQUENCE [LARGE SCALE GENOMIC DNA]</scope>
    <source>
        <strain evidence="6">DSM 17093 / CIP 108686 / LMG 22925 / RQ-24</strain>
    </source>
</reference>
<dbReference type="CDD" id="cd05401">
    <property type="entry name" value="NT_GlnE_GlnD_like"/>
    <property type="match status" value="1"/>
</dbReference>
<dbReference type="eggNOG" id="COG2905">
    <property type="taxonomic scope" value="Bacteria"/>
</dbReference>
<dbReference type="STRING" id="649638.Trad_0246"/>
<keyword evidence="6" id="KW-1185">Reference proteome</keyword>
<dbReference type="PROSITE" id="PS51371">
    <property type="entry name" value="CBS"/>
    <property type="match status" value="2"/>
</dbReference>
<feature type="domain" description="CBS" evidence="4">
    <location>
        <begin position="158"/>
        <end position="214"/>
    </location>
</feature>
<dbReference type="PROSITE" id="PS50042">
    <property type="entry name" value="CNMP_BINDING_3"/>
    <property type="match status" value="1"/>
</dbReference>
<evidence type="ECO:0000313" key="6">
    <source>
        <dbReference type="Proteomes" id="UP000000379"/>
    </source>
</evidence>
<evidence type="ECO:0000256" key="1">
    <source>
        <dbReference type="ARBA" id="ARBA00023122"/>
    </source>
</evidence>
<dbReference type="EMBL" id="CP002049">
    <property type="protein sequence ID" value="ADI13386.1"/>
    <property type="molecule type" value="Genomic_DNA"/>
</dbReference>
<dbReference type="Pfam" id="PF00027">
    <property type="entry name" value="cNMP_binding"/>
    <property type="match status" value="1"/>
</dbReference>
<dbReference type="HOGENOM" id="CLU_027866_1_0_0"/>
<dbReference type="AlphaFoldDB" id="D7CY26"/>
<dbReference type="InterPro" id="IPR005105">
    <property type="entry name" value="GlnD_Uridyltrans_N"/>
</dbReference>
<dbReference type="Pfam" id="PF03445">
    <property type="entry name" value="DUF294"/>
    <property type="match status" value="1"/>
</dbReference>
<dbReference type="CDD" id="cd04587">
    <property type="entry name" value="CBS_pair_CAP-ED_NT_Pol-beta-like_DUF294_assoc"/>
    <property type="match status" value="1"/>
</dbReference>
<dbReference type="SUPFAM" id="SSF51206">
    <property type="entry name" value="cAMP-binding domain-like"/>
    <property type="match status" value="1"/>
</dbReference>
<dbReference type="CDD" id="cd00038">
    <property type="entry name" value="CAP_ED"/>
    <property type="match status" value="1"/>
</dbReference>
<dbReference type="OrthoDB" id="9808528at2"/>
<reference evidence="5 6" key="2">
    <citation type="journal article" date="2011" name="Stand. Genomic Sci.">
        <title>Complete genome sequence of Truepera radiovictrix type strain (RQ-24).</title>
        <authorList>
            <person name="Ivanova N."/>
            <person name="Rohde C."/>
            <person name="Munk C."/>
            <person name="Nolan M."/>
            <person name="Lucas S."/>
            <person name="Del Rio T.G."/>
            <person name="Tice H."/>
            <person name="Deshpande S."/>
            <person name="Cheng J.F."/>
            <person name="Tapia R."/>
            <person name="Han C."/>
            <person name="Goodwin L."/>
            <person name="Pitluck S."/>
            <person name="Liolios K."/>
            <person name="Mavromatis K."/>
            <person name="Mikhailova N."/>
            <person name="Pati A."/>
            <person name="Chen A."/>
            <person name="Palaniappan K."/>
            <person name="Land M."/>
            <person name="Hauser L."/>
            <person name="Chang Y.J."/>
            <person name="Jeffries C.D."/>
            <person name="Brambilla E."/>
            <person name="Rohde M."/>
            <person name="Goker M."/>
            <person name="Tindall B.J."/>
            <person name="Woyke T."/>
            <person name="Bristow J."/>
            <person name="Eisen J.A."/>
            <person name="Markowitz V."/>
            <person name="Hugenholtz P."/>
            <person name="Kyrpides N.C."/>
            <person name="Klenk H.P."/>
            <person name="Lapidus A."/>
        </authorList>
    </citation>
    <scope>NUCLEOTIDE SEQUENCE [LARGE SCALE GENOMIC DNA]</scope>
    <source>
        <strain evidence="6">DSM 17093 / CIP 108686 / LMG 22925 / RQ-24</strain>
    </source>
</reference>
<keyword evidence="1 2" id="KW-0129">CBS domain</keyword>
<evidence type="ECO:0000256" key="2">
    <source>
        <dbReference type="PROSITE-ProRule" id="PRU00703"/>
    </source>
</evidence>
<dbReference type="GO" id="GO:0008773">
    <property type="term" value="F:[protein-PII] uridylyltransferase activity"/>
    <property type="evidence" value="ECO:0007669"/>
    <property type="project" value="InterPro"/>
</dbReference>
<dbReference type="InterPro" id="IPR018821">
    <property type="entry name" value="DUF294_put_nucleoTrafse_sb-bd"/>
</dbReference>
<gene>
    <name evidence="5" type="ordered locus">Trad_0246</name>
</gene>
<dbReference type="InterPro" id="IPR000644">
    <property type="entry name" value="CBS_dom"/>
</dbReference>
<name>D7CY26_TRURR</name>
<dbReference type="Pfam" id="PF10335">
    <property type="entry name" value="DUF294_C"/>
    <property type="match status" value="1"/>
</dbReference>
<dbReference type="InterPro" id="IPR018490">
    <property type="entry name" value="cNMP-bd_dom_sf"/>
</dbReference>
<dbReference type="InterPro" id="IPR046342">
    <property type="entry name" value="CBS_dom_sf"/>
</dbReference>
<protein>
    <submittedName>
        <fullName evidence="5">CBS domain and cyclic nucleotide-regulated nucleotidyltransferase</fullName>
    </submittedName>
</protein>
<dbReference type="Pfam" id="PF00571">
    <property type="entry name" value="CBS"/>
    <property type="match status" value="2"/>
</dbReference>